<sequence length="929" mass="102412">MADCVDLVLAPVVTARAHCRRRGSVGRLLPMHIASIYNVTFQTFEQCLTTYPEAAGVPCDCFTLVAWTMNDSLPLELLAWRRTIFFKKPDDDDFQKRSDLLFVFYPGILPFRREVDRLARMESMIQRAARSAVENGDGAELDAAAKSAWIWLVTFEDNIGETDGTTTGYEVSVSTVLAFESDAVVTLLANVETFEGPLLRLASPLSAKIIKERLEVTKVTSETPILTRVSSDSSDSVLASEPPCEAGEGGEASVVSSSHLSTAAERDTPVPDSTLEVGSISKTVFNIKEASIPCSFVILPYKLLRSADGTLALADMSWGSVAIRFGETLVELTDPNKVEHILQRKSMDFLGQRTTLEQMEIFDICETRQEKTESDLLVLFEETKVGYLYLLDENTGIPLVPRLLEQSCYPIEIKKPSETVRQLLPMMLMGMILMRGEQSLYTLLSVVLNEIYDVPERWVSLALNVANYLNSPLGRQDERPCIEELEHLKGRLEAFAARAAKNEIPTSAESPNGLEWSLEISILSVLLAGADRRREFCGLQKEFSPNGIPIWTQPNGGRCPDISLADDLTIFSSVCSSWAATPMPQSKVSSTGSDSGVLAVRHRNNKKESTSETSSSNHASGEEERFEEKKSELDMVKNAEAVLTPSTADSSYDPSGAISPSSNWKQKNTGPPPRPSTRATMRTKEKPPDKANSRATVEQTGPVLSAKNSIAKQRRETSTPSDDGTDSSKKHGFPIVWTHSKSEDPSVLTEVTGLESRANDAPEIRFSSGPPSTVSKPVARRIVKPHSSAEDIEPAVSMVHTECQDVHDARSMEQTLNKQENELKDLRSKLSQFEQQTRQGHQDSSFLANMSRTLSSYDSKAIGCGSVVGEKTSVGDVHEDNGLDDTQRVLARLCSLEERLLTREIDLQQLKLDLQAFELRAVHEGNLLL</sequence>
<feature type="compositionally biased region" description="Polar residues" evidence="2">
    <location>
        <begin position="644"/>
        <end position="669"/>
    </location>
</feature>
<feature type="compositionally biased region" description="Basic and acidic residues" evidence="2">
    <location>
        <begin position="682"/>
        <end position="692"/>
    </location>
</feature>
<feature type="coiled-coil region" evidence="1">
    <location>
        <begin position="809"/>
        <end position="836"/>
    </location>
</feature>
<gene>
    <name evidence="3" type="ORF">GOCE00092_LOCUS16856</name>
</gene>
<proteinExistence type="predicted"/>
<evidence type="ECO:0000313" key="3">
    <source>
        <dbReference type="EMBL" id="CAD9290906.1"/>
    </source>
</evidence>
<accession>A0A7S1V9P8</accession>
<feature type="region of interest" description="Disordered" evidence="2">
    <location>
        <begin position="582"/>
        <end position="632"/>
    </location>
</feature>
<feature type="compositionally biased region" description="Basic and acidic residues" evidence="2">
    <location>
        <begin position="620"/>
        <end position="632"/>
    </location>
</feature>
<name>A0A7S1V9P8_9STRA</name>
<protein>
    <submittedName>
        <fullName evidence="3">Uncharacterized protein</fullName>
    </submittedName>
</protein>
<keyword evidence="1" id="KW-0175">Coiled coil</keyword>
<reference evidence="3" key="1">
    <citation type="submission" date="2021-01" db="EMBL/GenBank/DDBJ databases">
        <authorList>
            <person name="Corre E."/>
            <person name="Pelletier E."/>
            <person name="Niang G."/>
            <person name="Scheremetjew M."/>
            <person name="Finn R."/>
            <person name="Kale V."/>
            <person name="Holt S."/>
            <person name="Cochrane G."/>
            <person name="Meng A."/>
            <person name="Brown T."/>
            <person name="Cohen L."/>
        </authorList>
    </citation>
    <scope>NUCLEOTIDE SEQUENCE</scope>
    <source>
        <strain evidence="3">CCMP 410</strain>
    </source>
</reference>
<feature type="region of interest" description="Disordered" evidence="2">
    <location>
        <begin position="232"/>
        <end position="272"/>
    </location>
</feature>
<feature type="region of interest" description="Disordered" evidence="2">
    <location>
        <begin position="644"/>
        <end position="733"/>
    </location>
</feature>
<dbReference type="AlphaFoldDB" id="A0A7S1V9P8"/>
<evidence type="ECO:0000256" key="2">
    <source>
        <dbReference type="SAM" id="MobiDB-lite"/>
    </source>
</evidence>
<feature type="compositionally biased region" description="Polar residues" evidence="2">
    <location>
        <begin position="582"/>
        <end position="594"/>
    </location>
</feature>
<evidence type="ECO:0000256" key="1">
    <source>
        <dbReference type="SAM" id="Coils"/>
    </source>
</evidence>
<organism evidence="3">
    <name type="scientific">Grammatophora oceanica</name>
    <dbReference type="NCBI Taxonomy" id="210454"/>
    <lineage>
        <taxon>Eukaryota</taxon>
        <taxon>Sar</taxon>
        <taxon>Stramenopiles</taxon>
        <taxon>Ochrophyta</taxon>
        <taxon>Bacillariophyta</taxon>
        <taxon>Fragilariophyceae</taxon>
        <taxon>Fragilariophycidae</taxon>
        <taxon>Rhabdonematales</taxon>
        <taxon>Grammatophoraceae</taxon>
        <taxon>Grammatophora</taxon>
    </lineage>
</organism>
<dbReference type="EMBL" id="HBGK01032244">
    <property type="protein sequence ID" value="CAD9290906.1"/>
    <property type="molecule type" value="Transcribed_RNA"/>
</dbReference>